<keyword evidence="1" id="KW-0378">Hydrolase</keyword>
<sequence>MKPGFIKRLTHSGQWKTDIESAAVPGFIQARLIVEGPPRDTFIRLPGWGKGVVFINGQNLGRYWHIGPQHFLYLPAPWLRSGENQVQSTQKL</sequence>
<dbReference type="InterPro" id="IPR001944">
    <property type="entry name" value="Glycoside_Hdrlase_35"/>
</dbReference>
<feature type="domain" description="Beta-galactosidase galactose-binding" evidence="3">
    <location>
        <begin position="27"/>
        <end position="84"/>
    </location>
</feature>
<dbReference type="InterPro" id="IPR048913">
    <property type="entry name" value="BetaGal_gal-bd"/>
</dbReference>
<dbReference type="Gene3D" id="2.60.120.260">
    <property type="entry name" value="Galactose-binding domain-like"/>
    <property type="match status" value="1"/>
</dbReference>
<keyword evidence="2" id="KW-0326">Glycosidase</keyword>
<dbReference type="PANTHER" id="PTHR23421">
    <property type="entry name" value="BETA-GALACTOSIDASE RELATED"/>
    <property type="match status" value="1"/>
</dbReference>
<dbReference type="OrthoDB" id="1657402at2759"/>
<gene>
    <name evidence="5" type="primary">LOC114445076</name>
</gene>
<dbReference type="Pfam" id="PF21467">
    <property type="entry name" value="BetaGal_gal-bd"/>
    <property type="match status" value="1"/>
</dbReference>
<protein>
    <submittedName>
        <fullName evidence="5">Beta-galactosidase-1-like protein 2</fullName>
    </submittedName>
</protein>
<evidence type="ECO:0000313" key="5">
    <source>
        <dbReference type="RefSeq" id="XP_028275826.1"/>
    </source>
</evidence>
<accession>A0A6P7JJR0</accession>
<dbReference type="SUPFAM" id="SSF49785">
    <property type="entry name" value="Galactose-binding domain-like"/>
    <property type="match status" value="1"/>
</dbReference>
<reference evidence="5" key="1">
    <citation type="submission" date="2025-08" db="UniProtKB">
        <authorList>
            <consortium name="RefSeq"/>
        </authorList>
    </citation>
    <scope>IDENTIFICATION</scope>
</reference>
<dbReference type="AlphaFoldDB" id="A0A6P7JJR0"/>
<dbReference type="InterPro" id="IPR008979">
    <property type="entry name" value="Galactose-bd-like_sf"/>
</dbReference>
<evidence type="ECO:0000313" key="4">
    <source>
        <dbReference type="Proteomes" id="UP000515145"/>
    </source>
</evidence>
<dbReference type="InParanoid" id="A0A6P7JJR0"/>
<evidence type="ECO:0000256" key="2">
    <source>
        <dbReference type="ARBA" id="ARBA00023295"/>
    </source>
</evidence>
<evidence type="ECO:0000259" key="3">
    <source>
        <dbReference type="Pfam" id="PF21467"/>
    </source>
</evidence>
<dbReference type="GO" id="GO:0005975">
    <property type="term" value="P:carbohydrate metabolic process"/>
    <property type="evidence" value="ECO:0007669"/>
    <property type="project" value="InterPro"/>
</dbReference>
<dbReference type="Proteomes" id="UP000515145">
    <property type="component" value="Chromosome 13"/>
</dbReference>
<organism evidence="4 5">
    <name type="scientific">Parambassis ranga</name>
    <name type="common">Indian glassy fish</name>
    <dbReference type="NCBI Taxonomy" id="210632"/>
    <lineage>
        <taxon>Eukaryota</taxon>
        <taxon>Metazoa</taxon>
        <taxon>Chordata</taxon>
        <taxon>Craniata</taxon>
        <taxon>Vertebrata</taxon>
        <taxon>Euteleostomi</taxon>
        <taxon>Actinopterygii</taxon>
        <taxon>Neopterygii</taxon>
        <taxon>Teleostei</taxon>
        <taxon>Neoteleostei</taxon>
        <taxon>Acanthomorphata</taxon>
        <taxon>Ovalentaria</taxon>
        <taxon>Ambassidae</taxon>
        <taxon>Parambassis</taxon>
    </lineage>
</organism>
<proteinExistence type="predicted"/>
<evidence type="ECO:0000256" key="1">
    <source>
        <dbReference type="ARBA" id="ARBA00022801"/>
    </source>
</evidence>
<dbReference type="GeneID" id="114445076"/>
<dbReference type="RefSeq" id="XP_028275826.1">
    <property type="nucleotide sequence ID" value="XM_028420025.1"/>
</dbReference>
<dbReference type="GO" id="GO:0004553">
    <property type="term" value="F:hydrolase activity, hydrolyzing O-glycosyl compounds"/>
    <property type="evidence" value="ECO:0007669"/>
    <property type="project" value="InterPro"/>
</dbReference>
<name>A0A6P7JJR0_9TELE</name>
<keyword evidence="4" id="KW-1185">Reference proteome</keyword>